<evidence type="ECO:0000313" key="2">
    <source>
        <dbReference type="WBParaSite" id="ES5_v2.g15285.t1"/>
    </source>
</evidence>
<sequence>MVSNSFVESNPEFKWCPNQNNGCEKAVKTESSSKVEEITCTCESNTFLSASIPNRDQTHIPRPEFKFYKFHETMLKKEYKLLRDLDDVKNKNVNSLKTALKQLHDFRHKFYHFYVFSYFLDRSQNYGTFEDRMKQMEELLEKASKMIDFPEHSDKSYYTEEQLKASY</sequence>
<name>A0AC34FEP2_9BILA</name>
<protein>
    <submittedName>
        <fullName evidence="2">Uncharacterized protein</fullName>
    </submittedName>
</protein>
<organism evidence="1 2">
    <name type="scientific">Panagrolaimus sp. ES5</name>
    <dbReference type="NCBI Taxonomy" id="591445"/>
    <lineage>
        <taxon>Eukaryota</taxon>
        <taxon>Metazoa</taxon>
        <taxon>Ecdysozoa</taxon>
        <taxon>Nematoda</taxon>
        <taxon>Chromadorea</taxon>
        <taxon>Rhabditida</taxon>
        <taxon>Tylenchina</taxon>
        <taxon>Panagrolaimomorpha</taxon>
        <taxon>Panagrolaimoidea</taxon>
        <taxon>Panagrolaimidae</taxon>
        <taxon>Panagrolaimus</taxon>
    </lineage>
</organism>
<reference evidence="2" key="1">
    <citation type="submission" date="2022-11" db="UniProtKB">
        <authorList>
            <consortium name="WormBaseParasite"/>
        </authorList>
    </citation>
    <scope>IDENTIFICATION</scope>
</reference>
<dbReference type="Proteomes" id="UP000887579">
    <property type="component" value="Unplaced"/>
</dbReference>
<proteinExistence type="predicted"/>
<evidence type="ECO:0000313" key="1">
    <source>
        <dbReference type="Proteomes" id="UP000887579"/>
    </source>
</evidence>
<accession>A0AC34FEP2</accession>
<dbReference type="WBParaSite" id="ES5_v2.g15285.t1">
    <property type="protein sequence ID" value="ES5_v2.g15285.t1"/>
    <property type="gene ID" value="ES5_v2.g15285"/>
</dbReference>